<sequence length="411" mass="45094">MTTAANTTSHHHSTGALAFLNPTKRYHPFLASPSPPGQETETAHHEGIYHVWRSRDNRKGRHAAVITPAALEKAGRGLLPRGATNSFSHTWRGMVRMGTRYPVWDVSYDVATIFTLGSVVWVINGFFVWLPLAAPWTAFPGESTSGGGWTAFVGATIFEIGSVLLMVEAVNENQTECFGWALEEAFEDHGLLHLHANPEGCYHHHRDKQRLVRQAHPAKTTPPLPNKPSSTPPNTLSKQQRHWSWLPTPHELTAHYLRDLGFLACLSQFLGATVFWVSGFTALPPLYAALSDPAVTGAYWLPQVAGGTGFIVSSALFMLEVQDRWYRPALRLLGWHIGFWNLVGSVGFTLCGGLGFGIAGVGVEYAATLATFVGSWAFLIGSVIQWYESLDKYPVSVEDVHLPHPLPDAAA</sequence>
<keyword evidence="4" id="KW-1185">Reference proteome</keyword>
<feature type="transmembrane region" description="Helical" evidence="2">
    <location>
        <begin position="260"/>
        <end position="279"/>
    </location>
</feature>
<evidence type="ECO:0000256" key="2">
    <source>
        <dbReference type="SAM" id="Phobius"/>
    </source>
</evidence>
<feature type="region of interest" description="Disordered" evidence="1">
    <location>
        <begin position="215"/>
        <end position="240"/>
    </location>
</feature>
<feature type="compositionally biased region" description="Low complexity" evidence="1">
    <location>
        <begin position="227"/>
        <end position="238"/>
    </location>
</feature>
<dbReference type="EMBL" id="JAUIQD010000002">
    <property type="protein sequence ID" value="KAK3360298.1"/>
    <property type="molecule type" value="Genomic_DNA"/>
</dbReference>
<keyword evidence="2" id="KW-0472">Membrane</keyword>
<keyword evidence="2" id="KW-1133">Transmembrane helix</keyword>
<reference evidence="3" key="2">
    <citation type="submission" date="2023-06" db="EMBL/GenBank/DDBJ databases">
        <authorList>
            <consortium name="Lawrence Berkeley National Laboratory"/>
            <person name="Haridas S."/>
            <person name="Hensen N."/>
            <person name="Bonometti L."/>
            <person name="Westerberg I."/>
            <person name="Brannstrom I.O."/>
            <person name="Guillou S."/>
            <person name="Cros-Aarteil S."/>
            <person name="Calhoun S."/>
            <person name="Kuo A."/>
            <person name="Mondo S."/>
            <person name="Pangilinan J."/>
            <person name="Riley R."/>
            <person name="Labutti K."/>
            <person name="Andreopoulos B."/>
            <person name="Lipzen A."/>
            <person name="Chen C."/>
            <person name="Yanf M."/>
            <person name="Daum C."/>
            <person name="Ng V."/>
            <person name="Clum A."/>
            <person name="Steindorff A."/>
            <person name="Ohm R."/>
            <person name="Martin F."/>
            <person name="Silar P."/>
            <person name="Natvig D."/>
            <person name="Lalanne C."/>
            <person name="Gautier V."/>
            <person name="Ament-Velasquez S.L."/>
            <person name="Kruys A."/>
            <person name="Hutchinson M.I."/>
            <person name="Powell A.J."/>
            <person name="Barry K."/>
            <person name="Miller A.N."/>
            <person name="Grigoriev I.V."/>
            <person name="Debuchy R."/>
            <person name="Gladieux P."/>
            <person name="Thoren M.H."/>
            <person name="Johannesson H."/>
        </authorList>
    </citation>
    <scope>NUCLEOTIDE SEQUENCE</scope>
    <source>
        <strain evidence="3">CBS 955.72</strain>
    </source>
</reference>
<reference evidence="3" key="1">
    <citation type="journal article" date="2023" name="Mol. Phylogenet. Evol.">
        <title>Genome-scale phylogeny and comparative genomics of the fungal order Sordariales.</title>
        <authorList>
            <person name="Hensen N."/>
            <person name="Bonometti L."/>
            <person name="Westerberg I."/>
            <person name="Brannstrom I.O."/>
            <person name="Guillou S."/>
            <person name="Cros-Aarteil S."/>
            <person name="Calhoun S."/>
            <person name="Haridas S."/>
            <person name="Kuo A."/>
            <person name="Mondo S."/>
            <person name="Pangilinan J."/>
            <person name="Riley R."/>
            <person name="LaButti K."/>
            <person name="Andreopoulos B."/>
            <person name="Lipzen A."/>
            <person name="Chen C."/>
            <person name="Yan M."/>
            <person name="Daum C."/>
            <person name="Ng V."/>
            <person name="Clum A."/>
            <person name="Steindorff A."/>
            <person name="Ohm R.A."/>
            <person name="Martin F."/>
            <person name="Silar P."/>
            <person name="Natvig D.O."/>
            <person name="Lalanne C."/>
            <person name="Gautier V."/>
            <person name="Ament-Velasquez S.L."/>
            <person name="Kruys A."/>
            <person name="Hutchinson M.I."/>
            <person name="Powell A.J."/>
            <person name="Barry K."/>
            <person name="Miller A.N."/>
            <person name="Grigoriev I.V."/>
            <person name="Debuchy R."/>
            <person name="Gladieux P."/>
            <person name="Hiltunen Thoren M."/>
            <person name="Johannesson H."/>
        </authorList>
    </citation>
    <scope>NUCLEOTIDE SEQUENCE</scope>
    <source>
        <strain evidence="3">CBS 955.72</strain>
    </source>
</reference>
<proteinExistence type="predicted"/>
<evidence type="ECO:0000256" key="1">
    <source>
        <dbReference type="SAM" id="MobiDB-lite"/>
    </source>
</evidence>
<feature type="transmembrane region" description="Helical" evidence="2">
    <location>
        <begin position="339"/>
        <end position="359"/>
    </location>
</feature>
<evidence type="ECO:0000313" key="3">
    <source>
        <dbReference type="EMBL" id="KAK3360298.1"/>
    </source>
</evidence>
<dbReference type="AlphaFoldDB" id="A0AAJ0HSD4"/>
<organism evidence="3 4">
    <name type="scientific">Lasiosphaeria hispida</name>
    <dbReference type="NCBI Taxonomy" id="260671"/>
    <lineage>
        <taxon>Eukaryota</taxon>
        <taxon>Fungi</taxon>
        <taxon>Dikarya</taxon>
        <taxon>Ascomycota</taxon>
        <taxon>Pezizomycotina</taxon>
        <taxon>Sordariomycetes</taxon>
        <taxon>Sordariomycetidae</taxon>
        <taxon>Sordariales</taxon>
        <taxon>Lasiosphaeriaceae</taxon>
        <taxon>Lasiosphaeria</taxon>
    </lineage>
</organism>
<accession>A0AAJ0HSD4</accession>
<feature type="transmembrane region" description="Helical" evidence="2">
    <location>
        <begin position="299"/>
        <end position="319"/>
    </location>
</feature>
<evidence type="ECO:0008006" key="5">
    <source>
        <dbReference type="Google" id="ProtNLM"/>
    </source>
</evidence>
<evidence type="ECO:0000313" key="4">
    <source>
        <dbReference type="Proteomes" id="UP001275084"/>
    </source>
</evidence>
<name>A0AAJ0HSD4_9PEZI</name>
<feature type="transmembrane region" description="Helical" evidence="2">
    <location>
        <begin position="149"/>
        <end position="167"/>
    </location>
</feature>
<feature type="transmembrane region" description="Helical" evidence="2">
    <location>
        <begin position="365"/>
        <end position="387"/>
    </location>
</feature>
<protein>
    <recommendedName>
        <fullName evidence="5">Integral membrane protein</fullName>
    </recommendedName>
</protein>
<dbReference type="Proteomes" id="UP001275084">
    <property type="component" value="Unassembled WGS sequence"/>
</dbReference>
<gene>
    <name evidence="3" type="ORF">B0T25DRAFT_515627</name>
</gene>
<feature type="transmembrane region" description="Helical" evidence="2">
    <location>
        <begin position="106"/>
        <end position="129"/>
    </location>
</feature>
<keyword evidence="2" id="KW-0812">Transmembrane</keyword>
<comment type="caution">
    <text evidence="3">The sequence shown here is derived from an EMBL/GenBank/DDBJ whole genome shotgun (WGS) entry which is preliminary data.</text>
</comment>